<dbReference type="PANTHER" id="PTHR46191:SF2">
    <property type="entry name" value="HALOACID DEHALOGENASE-LIKE HYDROLASE DOMAIN-CONTAINING PROTEIN 3"/>
    <property type="match status" value="1"/>
</dbReference>
<dbReference type="PANTHER" id="PTHR46191">
    <property type="match status" value="1"/>
</dbReference>
<evidence type="ECO:0000313" key="2">
    <source>
        <dbReference type="Proteomes" id="UP000494040"/>
    </source>
</evidence>
<dbReference type="GO" id="GO:0005634">
    <property type="term" value="C:nucleus"/>
    <property type="evidence" value="ECO:0007669"/>
    <property type="project" value="TreeGrafter"/>
</dbReference>
<evidence type="ECO:0000313" key="1">
    <source>
        <dbReference type="EnsemblMetazoa" id="XP_014262141.1"/>
    </source>
</evidence>
<dbReference type="InterPro" id="IPR051828">
    <property type="entry name" value="HAD-like_hydrolase_domain"/>
</dbReference>
<dbReference type="InterPro" id="IPR044924">
    <property type="entry name" value="HAD-SF_hydro_IA_REG-2-like_cap"/>
</dbReference>
<dbReference type="InterPro" id="IPR023214">
    <property type="entry name" value="HAD_sf"/>
</dbReference>
<dbReference type="OMA" id="WWRQLIA"/>
<dbReference type="Gene3D" id="3.40.50.1000">
    <property type="entry name" value="HAD superfamily/HAD-like"/>
    <property type="match status" value="1"/>
</dbReference>
<dbReference type="InterPro" id="IPR036412">
    <property type="entry name" value="HAD-like_sf"/>
</dbReference>
<dbReference type="GeneID" id="106674128"/>
<dbReference type="KEGG" id="clec:106674128"/>
<dbReference type="EnsemblMetazoa" id="XM_014406655.2">
    <property type="protein sequence ID" value="XP_014262141.1"/>
    <property type="gene ID" value="LOC106674128"/>
</dbReference>
<dbReference type="OrthoDB" id="444127at2759"/>
<dbReference type="SFLD" id="SFLDS00003">
    <property type="entry name" value="Haloacid_Dehalogenase"/>
    <property type="match status" value="1"/>
</dbReference>
<dbReference type="Proteomes" id="UP000494040">
    <property type="component" value="Unassembled WGS sequence"/>
</dbReference>
<dbReference type="Pfam" id="PF00702">
    <property type="entry name" value="Hydrolase"/>
    <property type="match status" value="1"/>
</dbReference>
<accession>A0A8I6THZ7</accession>
<organism evidence="1 2">
    <name type="scientific">Cimex lectularius</name>
    <name type="common">Bed bug</name>
    <name type="synonym">Acanthia lectularia</name>
    <dbReference type="NCBI Taxonomy" id="79782"/>
    <lineage>
        <taxon>Eukaryota</taxon>
        <taxon>Metazoa</taxon>
        <taxon>Ecdysozoa</taxon>
        <taxon>Arthropoda</taxon>
        <taxon>Hexapoda</taxon>
        <taxon>Insecta</taxon>
        <taxon>Pterygota</taxon>
        <taxon>Neoptera</taxon>
        <taxon>Paraneoptera</taxon>
        <taxon>Hemiptera</taxon>
        <taxon>Heteroptera</taxon>
        <taxon>Panheteroptera</taxon>
        <taxon>Cimicomorpha</taxon>
        <taxon>Cimicidae</taxon>
        <taxon>Cimex</taxon>
    </lineage>
</organism>
<evidence type="ECO:0008006" key="3">
    <source>
        <dbReference type="Google" id="ProtNLM"/>
    </source>
</evidence>
<dbReference type="RefSeq" id="XP_014262141.1">
    <property type="nucleotide sequence ID" value="XM_014406655.2"/>
</dbReference>
<protein>
    <recommendedName>
        <fullName evidence="3">Haloacid dehalogenase-like hydrolase domain-containing protein 3</fullName>
    </recommendedName>
</protein>
<dbReference type="SFLD" id="SFLDG01129">
    <property type="entry name" value="C1.5:_HAD__Beta-PGM__Phosphata"/>
    <property type="match status" value="1"/>
</dbReference>
<sequence length="242" mass="27810">MRFRFVSLDLNGIILQPARSVGEIYSIAASKYRVEADPEVLDSNFRKSMKEMSYAYKNFGSGSIGWQSWWKKVVSQTFSASLRPGELDKIPFEPFAQSMLKLFESKQAWKLCDGAREILESLKSNCVLVGAITNSDPRVDRILEDFGLRRNFLFVINSYDAATKKPDRAIFEMAEKYFEEQDKQFQKKDAVHIGDSVTKDYEGAKGAGWNALIVSQKIESLPEEIRKWAFKDLFEVHQYLKT</sequence>
<dbReference type="InterPro" id="IPR011949">
    <property type="entry name" value="HAD-SF_hydro_IA_REG-2-like"/>
</dbReference>
<keyword evidence="2" id="KW-1185">Reference proteome</keyword>
<dbReference type="AlphaFoldDB" id="A0A8I6THZ7"/>
<reference evidence="1" key="1">
    <citation type="submission" date="2022-01" db="UniProtKB">
        <authorList>
            <consortium name="EnsemblMetazoa"/>
        </authorList>
    </citation>
    <scope>IDENTIFICATION</scope>
</reference>
<dbReference type="NCBIfam" id="TIGR02252">
    <property type="entry name" value="DREG-2"/>
    <property type="match status" value="1"/>
</dbReference>
<dbReference type="SUPFAM" id="SSF56784">
    <property type="entry name" value="HAD-like"/>
    <property type="match status" value="1"/>
</dbReference>
<dbReference type="NCBIfam" id="TIGR01549">
    <property type="entry name" value="HAD-SF-IA-v1"/>
    <property type="match status" value="1"/>
</dbReference>
<name>A0A8I6THZ7_CIMLE</name>
<dbReference type="InterPro" id="IPR006439">
    <property type="entry name" value="HAD-SF_hydro_IA"/>
</dbReference>
<proteinExistence type="predicted"/>
<dbReference type="Gene3D" id="1.10.150.720">
    <property type="entry name" value="Haloacid dehalogenase-like hydrolase"/>
    <property type="match status" value="1"/>
</dbReference>